<reference evidence="1" key="2">
    <citation type="submission" date="2021-04" db="EMBL/GenBank/DDBJ databases">
        <authorList>
            <person name="Gilroy R."/>
        </authorList>
    </citation>
    <scope>NUCLEOTIDE SEQUENCE</scope>
    <source>
        <strain evidence="1">ChiBcec16_6824</strain>
    </source>
</reference>
<evidence type="ECO:0000313" key="1">
    <source>
        <dbReference type="EMBL" id="HIY21843.1"/>
    </source>
</evidence>
<sequence length="348" mass="38817">MGLSIPYDQLWWHWVHGPSRLCRELIRAIPGRGCIFLHHSAPLPWAETFRTLVLEEAESRAGSLRVIQPVDCSGQTLSESDFLARFAPACAQGFLSTTALPAYLDKRGALDGQIVWLYGLEEGDQAAWAARLGEFAALPAAGRCAVVLELTGKRIQRKKVLTLSADELLRPFDVTQFCTMAVGEGGESSGLMDYLTCLCTELTGVNPERLPPLLRVRSALLEDPVGTVADLFGLSEGEAVRHVRRAQYKLLLPLLEDLRVSLLTELSEVCAPILPFEDEFGNQCHTACDMELRHLIHFHNRGDITVPPELWEEVRLAYDARNLLMHQMKPLDFARLRELLSAAARRQP</sequence>
<proteinExistence type="predicted"/>
<accession>A0A9D2BZH7</accession>
<dbReference type="Proteomes" id="UP000823868">
    <property type="component" value="Unassembled WGS sequence"/>
</dbReference>
<reference evidence="1" key="1">
    <citation type="journal article" date="2021" name="PeerJ">
        <title>Extensive microbial diversity within the chicken gut microbiome revealed by metagenomics and culture.</title>
        <authorList>
            <person name="Gilroy R."/>
            <person name="Ravi A."/>
            <person name="Getino M."/>
            <person name="Pursley I."/>
            <person name="Horton D.L."/>
            <person name="Alikhan N.F."/>
            <person name="Baker D."/>
            <person name="Gharbi K."/>
            <person name="Hall N."/>
            <person name="Watson M."/>
            <person name="Adriaenssens E.M."/>
            <person name="Foster-Nyarko E."/>
            <person name="Jarju S."/>
            <person name="Secka A."/>
            <person name="Antonio M."/>
            <person name="Oren A."/>
            <person name="Chaudhuri R.R."/>
            <person name="La Ragione R."/>
            <person name="Hildebrand F."/>
            <person name="Pallen M.J."/>
        </authorList>
    </citation>
    <scope>NUCLEOTIDE SEQUENCE</scope>
    <source>
        <strain evidence="1">ChiBcec16_6824</strain>
    </source>
</reference>
<comment type="caution">
    <text evidence="1">The sequence shown here is derived from an EMBL/GenBank/DDBJ whole genome shotgun (WGS) entry which is preliminary data.</text>
</comment>
<organism evidence="1 2">
    <name type="scientific">Candidatus Flavonifractor merdigallinarum</name>
    <dbReference type="NCBI Taxonomy" id="2838589"/>
    <lineage>
        <taxon>Bacteria</taxon>
        <taxon>Bacillati</taxon>
        <taxon>Bacillota</taxon>
        <taxon>Clostridia</taxon>
        <taxon>Eubacteriales</taxon>
        <taxon>Oscillospiraceae</taxon>
        <taxon>Flavonifractor</taxon>
    </lineage>
</organism>
<dbReference type="EMBL" id="DXDX01000144">
    <property type="protein sequence ID" value="HIY21843.1"/>
    <property type="molecule type" value="Genomic_DNA"/>
</dbReference>
<protein>
    <submittedName>
        <fullName evidence="1">Uncharacterized protein</fullName>
    </submittedName>
</protein>
<name>A0A9D2BZH7_9FIRM</name>
<evidence type="ECO:0000313" key="2">
    <source>
        <dbReference type="Proteomes" id="UP000823868"/>
    </source>
</evidence>
<gene>
    <name evidence="1" type="ORF">H9841_08085</name>
</gene>
<dbReference type="AlphaFoldDB" id="A0A9D2BZH7"/>